<evidence type="ECO:0000259" key="3">
    <source>
        <dbReference type="Pfam" id="PF13649"/>
    </source>
</evidence>
<dbReference type="PANTHER" id="PTHR43861">
    <property type="entry name" value="TRANS-ACONITATE 2-METHYLTRANSFERASE-RELATED"/>
    <property type="match status" value="1"/>
</dbReference>
<dbReference type="Gene3D" id="3.40.50.150">
    <property type="entry name" value="Vaccinia Virus protein VP39"/>
    <property type="match status" value="1"/>
</dbReference>
<dbReference type="VEuPathDB" id="FungiDB:LEMA_P029290.1"/>
<gene>
    <name evidence="4" type="ORF">LEMA_P029290.1</name>
</gene>
<dbReference type="InterPro" id="IPR041698">
    <property type="entry name" value="Methyltransf_25"/>
</dbReference>
<dbReference type="InterPro" id="IPR029063">
    <property type="entry name" value="SAM-dependent_MTases_sf"/>
</dbReference>
<dbReference type="eggNOG" id="ENOG502S1YX">
    <property type="taxonomic scope" value="Eukaryota"/>
</dbReference>
<dbReference type="PANTHER" id="PTHR43861:SF1">
    <property type="entry name" value="TRANS-ACONITATE 2-METHYLTRANSFERASE"/>
    <property type="match status" value="1"/>
</dbReference>
<dbReference type="InParanoid" id="E4ZW01"/>
<dbReference type="OrthoDB" id="66144at2759"/>
<proteinExistence type="predicted"/>
<dbReference type="Pfam" id="PF13649">
    <property type="entry name" value="Methyltransf_25"/>
    <property type="match status" value="1"/>
</dbReference>
<feature type="domain" description="Methyltransferase" evidence="3">
    <location>
        <begin position="51"/>
        <end position="161"/>
    </location>
</feature>
<evidence type="ECO:0000313" key="5">
    <source>
        <dbReference type="Proteomes" id="UP000002668"/>
    </source>
</evidence>
<evidence type="ECO:0000256" key="1">
    <source>
        <dbReference type="ARBA" id="ARBA00022603"/>
    </source>
</evidence>
<dbReference type="AlphaFoldDB" id="E4ZW01"/>
<name>E4ZW01_LEPMJ</name>
<dbReference type="OMA" id="YLAFADH"/>
<keyword evidence="1" id="KW-0489">Methyltransferase</keyword>
<keyword evidence="5" id="KW-1185">Reference proteome</keyword>
<dbReference type="SUPFAM" id="SSF53335">
    <property type="entry name" value="S-adenosyl-L-methionine-dependent methyltransferases"/>
    <property type="match status" value="1"/>
</dbReference>
<dbReference type="STRING" id="985895.E4ZW01"/>
<sequence>MQDNHQQEQQKLPQQNWSPTQYLKFADERTRPVHDLVTRVRPLLTTQTPRIFDLGCGPGNSTAVLASVWENARITGVDGSLAMVQRARERFRASAEKAGTVEGEEGRKQIDFQHADITHLTLPCTPNPPDLVLSNAAFHWLRTPTRLQTLRRLFQALAPGGVLALQVPDNYEAWTHRAMRDVAVLSNRPWSRYFEGVGVGNVQDETRPDLDPIEAPELWYQCLAPLAAGAESLGGEGRARVDLWRTEYMHVVDGVGAIVEWVKGTGLQPFLQQIEGADVGEVSCEEREEARRAFLEEYERALGERYSWDVGGGKVILGYRRLFVVAVRGG</sequence>
<dbReference type="GO" id="GO:0030798">
    <property type="term" value="F:trans-aconitate 2-methyltransferase activity"/>
    <property type="evidence" value="ECO:0007669"/>
    <property type="project" value="InterPro"/>
</dbReference>
<accession>E4ZW01</accession>
<evidence type="ECO:0000256" key="2">
    <source>
        <dbReference type="ARBA" id="ARBA00022679"/>
    </source>
</evidence>
<dbReference type="Proteomes" id="UP000002668">
    <property type="component" value="Genome"/>
</dbReference>
<dbReference type="GO" id="GO:0032259">
    <property type="term" value="P:methylation"/>
    <property type="evidence" value="ECO:0007669"/>
    <property type="project" value="UniProtKB-KW"/>
</dbReference>
<keyword evidence="2" id="KW-0808">Transferase</keyword>
<reference evidence="5" key="1">
    <citation type="journal article" date="2011" name="Nat. Commun.">
        <title>Effector diversification within compartments of the Leptosphaeria maculans genome affected by Repeat-Induced Point mutations.</title>
        <authorList>
            <person name="Rouxel T."/>
            <person name="Grandaubert J."/>
            <person name="Hane J.K."/>
            <person name="Hoede C."/>
            <person name="van de Wouw A.P."/>
            <person name="Couloux A."/>
            <person name="Dominguez V."/>
            <person name="Anthouard V."/>
            <person name="Bally P."/>
            <person name="Bourras S."/>
            <person name="Cozijnsen A.J."/>
            <person name="Ciuffetti L.M."/>
            <person name="Degrave A."/>
            <person name="Dilmaghani A."/>
            <person name="Duret L."/>
            <person name="Fudal I."/>
            <person name="Goodwin S.B."/>
            <person name="Gout L."/>
            <person name="Glaser N."/>
            <person name="Linglin J."/>
            <person name="Kema G.H.J."/>
            <person name="Lapalu N."/>
            <person name="Lawrence C.B."/>
            <person name="May K."/>
            <person name="Meyer M."/>
            <person name="Ollivier B."/>
            <person name="Poulain J."/>
            <person name="Schoch C.L."/>
            <person name="Simon A."/>
            <person name="Spatafora J.W."/>
            <person name="Stachowiak A."/>
            <person name="Turgeon B.G."/>
            <person name="Tyler B.M."/>
            <person name="Vincent D."/>
            <person name="Weissenbach J."/>
            <person name="Amselem J."/>
            <person name="Quesneville H."/>
            <person name="Oliver R.P."/>
            <person name="Wincker P."/>
            <person name="Balesdent M.-H."/>
            <person name="Howlett B.J."/>
        </authorList>
    </citation>
    <scope>NUCLEOTIDE SEQUENCE [LARGE SCALE GENOMIC DNA]</scope>
    <source>
        <strain evidence="5">JN3 / isolate v23.1.3 / race Av1-4-5-6-7-8</strain>
    </source>
</reference>
<evidence type="ECO:0000313" key="4">
    <source>
        <dbReference type="EMBL" id="CBX95777.1"/>
    </source>
</evidence>
<dbReference type="Gene3D" id="1.10.150.290">
    <property type="entry name" value="S-adenosyl-L-methionine-dependent methyltransferases"/>
    <property type="match status" value="1"/>
</dbReference>
<dbReference type="InterPro" id="IPR023149">
    <property type="entry name" value="Trans_acon_MeTrfase_C"/>
</dbReference>
<protein>
    <recommendedName>
        <fullName evidence="3">Methyltransferase domain-containing protein</fullName>
    </recommendedName>
</protein>
<dbReference type="CDD" id="cd02440">
    <property type="entry name" value="AdoMet_MTases"/>
    <property type="match status" value="1"/>
</dbReference>
<dbReference type="HOGENOM" id="CLU_037990_5_2_1"/>
<organism evidence="5">
    <name type="scientific">Leptosphaeria maculans (strain JN3 / isolate v23.1.3 / race Av1-4-5-6-7-8)</name>
    <name type="common">Blackleg fungus</name>
    <name type="synonym">Phoma lingam</name>
    <dbReference type="NCBI Taxonomy" id="985895"/>
    <lineage>
        <taxon>Eukaryota</taxon>
        <taxon>Fungi</taxon>
        <taxon>Dikarya</taxon>
        <taxon>Ascomycota</taxon>
        <taxon>Pezizomycotina</taxon>
        <taxon>Dothideomycetes</taxon>
        <taxon>Pleosporomycetidae</taxon>
        <taxon>Pleosporales</taxon>
        <taxon>Pleosporineae</taxon>
        <taxon>Leptosphaeriaceae</taxon>
        <taxon>Plenodomus</taxon>
        <taxon>Plenodomus lingam/Leptosphaeria maculans species complex</taxon>
    </lineage>
</organism>
<dbReference type="EMBL" id="FP929127">
    <property type="protein sequence ID" value="CBX95777.1"/>
    <property type="molecule type" value="Genomic_DNA"/>
</dbReference>